<dbReference type="Gene3D" id="1.10.630.10">
    <property type="entry name" value="Cytochrome P450"/>
    <property type="match status" value="1"/>
</dbReference>
<evidence type="ECO:0008006" key="8">
    <source>
        <dbReference type="Google" id="ProtNLM"/>
    </source>
</evidence>
<dbReference type="GO" id="GO:0006805">
    <property type="term" value="P:xenobiotic metabolic process"/>
    <property type="evidence" value="ECO:0007669"/>
    <property type="project" value="TreeGrafter"/>
</dbReference>
<dbReference type="Pfam" id="PF00067">
    <property type="entry name" value="p450"/>
    <property type="match status" value="1"/>
</dbReference>
<accession>A0A1I8Q199</accession>
<feature type="transmembrane region" description="Helical" evidence="5">
    <location>
        <begin position="6"/>
        <end position="25"/>
    </location>
</feature>
<reference evidence="6" key="1">
    <citation type="submission" date="2020-05" db="UniProtKB">
        <authorList>
            <consortium name="EnsemblMetazoa"/>
        </authorList>
    </citation>
    <scope>IDENTIFICATION</scope>
    <source>
        <strain evidence="6">USDA</strain>
    </source>
</reference>
<evidence type="ECO:0000256" key="1">
    <source>
        <dbReference type="ARBA" id="ARBA00010617"/>
    </source>
</evidence>
<gene>
    <name evidence="6" type="primary">106090572</name>
</gene>
<dbReference type="GO" id="GO:0006082">
    <property type="term" value="P:organic acid metabolic process"/>
    <property type="evidence" value="ECO:0007669"/>
    <property type="project" value="TreeGrafter"/>
</dbReference>
<evidence type="ECO:0000256" key="3">
    <source>
        <dbReference type="ARBA" id="ARBA00023004"/>
    </source>
</evidence>
<dbReference type="AlphaFoldDB" id="A0A1I8Q199"/>
<name>A0A1I8Q199_STOCA</name>
<keyword evidence="5" id="KW-0812">Transmembrane</keyword>
<dbReference type="PRINTS" id="PR00463">
    <property type="entry name" value="EP450I"/>
</dbReference>
<dbReference type="PANTHER" id="PTHR24300:SF403">
    <property type="entry name" value="CYTOCHROME P450 306A1"/>
    <property type="match status" value="1"/>
</dbReference>
<evidence type="ECO:0000256" key="4">
    <source>
        <dbReference type="ARBA" id="ARBA00023033"/>
    </source>
</evidence>
<dbReference type="InterPro" id="IPR050182">
    <property type="entry name" value="Cytochrome_P450_fam2"/>
</dbReference>
<protein>
    <recommendedName>
        <fullName evidence="8">Cytochrome P450</fullName>
    </recommendedName>
</protein>
<dbReference type="PANTHER" id="PTHR24300">
    <property type="entry name" value="CYTOCHROME P450 508A4-RELATED"/>
    <property type="match status" value="1"/>
</dbReference>
<keyword evidence="5" id="KW-0472">Membrane</keyword>
<dbReference type="VEuPathDB" id="VectorBase:SCAU012942"/>
<dbReference type="Proteomes" id="UP000095300">
    <property type="component" value="Unassembled WGS sequence"/>
</dbReference>
<dbReference type="GO" id="GO:0005506">
    <property type="term" value="F:iron ion binding"/>
    <property type="evidence" value="ECO:0007669"/>
    <property type="project" value="InterPro"/>
</dbReference>
<organism evidence="6 7">
    <name type="scientific">Stomoxys calcitrans</name>
    <name type="common">Stable fly</name>
    <name type="synonym">Conops calcitrans</name>
    <dbReference type="NCBI Taxonomy" id="35570"/>
    <lineage>
        <taxon>Eukaryota</taxon>
        <taxon>Metazoa</taxon>
        <taxon>Ecdysozoa</taxon>
        <taxon>Arthropoda</taxon>
        <taxon>Hexapoda</taxon>
        <taxon>Insecta</taxon>
        <taxon>Pterygota</taxon>
        <taxon>Neoptera</taxon>
        <taxon>Endopterygota</taxon>
        <taxon>Diptera</taxon>
        <taxon>Brachycera</taxon>
        <taxon>Muscomorpha</taxon>
        <taxon>Muscoidea</taxon>
        <taxon>Muscidae</taxon>
        <taxon>Stomoxys</taxon>
    </lineage>
</organism>
<dbReference type="InterPro" id="IPR001128">
    <property type="entry name" value="Cyt_P450"/>
</dbReference>
<keyword evidence="7" id="KW-1185">Reference proteome</keyword>
<keyword evidence="5" id="KW-1133">Transmembrane helix</keyword>
<dbReference type="SUPFAM" id="SSF48264">
    <property type="entry name" value="Cytochrome P450"/>
    <property type="match status" value="1"/>
</dbReference>
<evidence type="ECO:0000313" key="7">
    <source>
        <dbReference type="Proteomes" id="UP000095300"/>
    </source>
</evidence>
<sequence length="393" mass="45276">MELTSLQLFGIFLALVIAAVWTLFLRVRHQPPGPMGLPLVGYLPFIDSKAPHKTLQELAMKYGPIYKLKMGSINTIVVSDAALVREFLKREEFTARAPLYVTHGIMGGYGLICSEGPLWRDQRRHTIDWLKSLGMSKKFGEIRTSLEQRILKGVHECVQCLQNDSENFSVPVNTLPALQHTLGNIMNDLVFGITYARDDVTWRYLQELQETGVKLIGVSGVVNFLPFLRFLPTNQNNIKFLLEGKEKTHKIYDDIIRKCESKLQARKFSPTRENMKNTCILEWFLEQREELRNHVDPYHRSKCDEYFCDSQLRHLLADLFGAGVDTTLSTLRWFLLYMAKEQDIQMRLREDLLTLPKDKVTLNDLESMDYLRACISEVQRIRSVVPLGIPHGC</sequence>
<keyword evidence="2" id="KW-0479">Metal-binding</keyword>
<keyword evidence="4" id="KW-0560">Oxidoreductase</keyword>
<evidence type="ECO:0000256" key="5">
    <source>
        <dbReference type="SAM" id="Phobius"/>
    </source>
</evidence>
<dbReference type="GO" id="GO:0016712">
    <property type="term" value="F:oxidoreductase activity, acting on paired donors, with incorporation or reduction of molecular oxygen, reduced flavin or flavoprotein as one donor, and incorporation of one atom of oxygen"/>
    <property type="evidence" value="ECO:0007669"/>
    <property type="project" value="TreeGrafter"/>
</dbReference>
<dbReference type="EnsemblMetazoa" id="SCAU012942-RA">
    <property type="protein sequence ID" value="SCAU012942-PA"/>
    <property type="gene ID" value="SCAU012942"/>
</dbReference>
<keyword evidence="3" id="KW-0408">Iron</keyword>
<dbReference type="GO" id="GO:0005737">
    <property type="term" value="C:cytoplasm"/>
    <property type="evidence" value="ECO:0007669"/>
    <property type="project" value="TreeGrafter"/>
</dbReference>
<dbReference type="GO" id="GO:0008395">
    <property type="term" value="F:steroid hydroxylase activity"/>
    <property type="evidence" value="ECO:0007669"/>
    <property type="project" value="TreeGrafter"/>
</dbReference>
<comment type="similarity">
    <text evidence="1">Belongs to the cytochrome P450 family.</text>
</comment>
<dbReference type="InterPro" id="IPR036396">
    <property type="entry name" value="Cyt_P450_sf"/>
</dbReference>
<keyword evidence="4" id="KW-0503">Monooxygenase</keyword>
<evidence type="ECO:0000313" key="6">
    <source>
        <dbReference type="EnsemblMetazoa" id="SCAU012942-PA"/>
    </source>
</evidence>
<dbReference type="InterPro" id="IPR002401">
    <property type="entry name" value="Cyt_P450_E_grp-I"/>
</dbReference>
<dbReference type="OrthoDB" id="1844152at2759"/>
<dbReference type="PRINTS" id="PR00385">
    <property type="entry name" value="P450"/>
</dbReference>
<dbReference type="GO" id="GO:0020037">
    <property type="term" value="F:heme binding"/>
    <property type="evidence" value="ECO:0007669"/>
    <property type="project" value="InterPro"/>
</dbReference>
<evidence type="ECO:0000256" key="2">
    <source>
        <dbReference type="ARBA" id="ARBA00022723"/>
    </source>
</evidence>
<proteinExistence type="inferred from homology"/>
<dbReference type="STRING" id="35570.A0A1I8Q199"/>